<feature type="region of interest" description="Disordered" evidence="1">
    <location>
        <begin position="171"/>
        <end position="210"/>
    </location>
</feature>
<keyword evidence="3" id="KW-1185">Reference proteome</keyword>
<feature type="compositionally biased region" description="Basic and acidic residues" evidence="1">
    <location>
        <begin position="60"/>
        <end position="85"/>
    </location>
</feature>
<dbReference type="GO" id="GO:0005634">
    <property type="term" value="C:nucleus"/>
    <property type="evidence" value="ECO:0007669"/>
    <property type="project" value="TreeGrafter"/>
</dbReference>
<evidence type="ECO:0000313" key="2">
    <source>
        <dbReference type="EMBL" id="VDI56616.1"/>
    </source>
</evidence>
<dbReference type="PANTHER" id="PTHR21838">
    <property type="entry name" value="COILED-COIL DOMAIN-CONTAINING PROTEIN 137"/>
    <property type="match status" value="1"/>
</dbReference>
<protein>
    <recommendedName>
        <fullName evidence="4">Coiled-coil domain-containing protein 137</fullName>
    </recommendedName>
</protein>
<gene>
    <name evidence="2" type="ORF">MGAL_10B036431</name>
</gene>
<feature type="compositionally biased region" description="Basic residues" evidence="1">
    <location>
        <begin position="99"/>
        <end position="109"/>
    </location>
</feature>
<reference evidence="2" key="1">
    <citation type="submission" date="2018-11" db="EMBL/GenBank/DDBJ databases">
        <authorList>
            <person name="Alioto T."/>
            <person name="Alioto T."/>
        </authorList>
    </citation>
    <scope>NUCLEOTIDE SEQUENCE</scope>
</reference>
<sequence>MLPELLKTSSIYVQEETYRGDNKKQQTSMGKTNHQNGPMTKPQKSKKHRKIKFVDPFYNGERKQIHQKTRQDEAPKNDDTQEIPRKVQYFMDNKEKFKQGKKQKFKKNKAKDTFQKLVPGQTRPLDPPPVFIQKKKEKERDFLNRVDNTTQKVLLQSKLSDHYGLNIEDIDEGDLTKKKKSMSKSRKEKLKHKKEKMKHKKHERDIDNKETEFLKDDIQFGEVVSAPPILTSKPRKAVRDEQFSKPGKRSLLLKEIILANSASSPNSSLRSSKREIGQTTKRKNLSMAKQQVMDAERQKAIDMYRLMKNKTVKVS</sequence>
<evidence type="ECO:0008006" key="4">
    <source>
        <dbReference type="Google" id="ProtNLM"/>
    </source>
</evidence>
<dbReference type="PANTHER" id="PTHR21838:SF2">
    <property type="entry name" value="COILED-COIL DOMAIN-CONTAINING PROTEIN 137"/>
    <property type="match status" value="1"/>
</dbReference>
<name>A0A8B6FY55_MYTGA</name>
<evidence type="ECO:0000256" key="1">
    <source>
        <dbReference type="SAM" id="MobiDB-lite"/>
    </source>
</evidence>
<feature type="compositionally biased region" description="Basic residues" evidence="1">
    <location>
        <begin position="177"/>
        <end position="202"/>
    </location>
</feature>
<dbReference type="OrthoDB" id="5876637at2759"/>
<proteinExistence type="predicted"/>
<feature type="region of interest" description="Disordered" evidence="1">
    <location>
        <begin position="1"/>
        <end position="86"/>
    </location>
</feature>
<dbReference type="InterPro" id="IPR026680">
    <property type="entry name" value="CCDC137"/>
</dbReference>
<feature type="region of interest" description="Disordered" evidence="1">
    <location>
        <begin position="98"/>
        <end position="130"/>
    </location>
</feature>
<accession>A0A8B6FY55</accession>
<comment type="caution">
    <text evidence="2">The sequence shown here is derived from an EMBL/GenBank/DDBJ whole genome shotgun (WGS) entry which is preliminary data.</text>
</comment>
<dbReference type="EMBL" id="UYJE01007636">
    <property type="protein sequence ID" value="VDI56616.1"/>
    <property type="molecule type" value="Genomic_DNA"/>
</dbReference>
<organism evidence="2 3">
    <name type="scientific">Mytilus galloprovincialis</name>
    <name type="common">Mediterranean mussel</name>
    <dbReference type="NCBI Taxonomy" id="29158"/>
    <lineage>
        <taxon>Eukaryota</taxon>
        <taxon>Metazoa</taxon>
        <taxon>Spiralia</taxon>
        <taxon>Lophotrochozoa</taxon>
        <taxon>Mollusca</taxon>
        <taxon>Bivalvia</taxon>
        <taxon>Autobranchia</taxon>
        <taxon>Pteriomorphia</taxon>
        <taxon>Mytilida</taxon>
        <taxon>Mytiloidea</taxon>
        <taxon>Mytilidae</taxon>
        <taxon>Mytilinae</taxon>
        <taxon>Mytilus</taxon>
    </lineage>
</organism>
<evidence type="ECO:0000313" key="3">
    <source>
        <dbReference type="Proteomes" id="UP000596742"/>
    </source>
</evidence>
<dbReference type="AlphaFoldDB" id="A0A8B6FY55"/>
<feature type="region of interest" description="Disordered" evidence="1">
    <location>
        <begin position="262"/>
        <end position="291"/>
    </location>
</feature>
<dbReference type="Proteomes" id="UP000596742">
    <property type="component" value="Unassembled WGS sequence"/>
</dbReference>
<feature type="compositionally biased region" description="Polar residues" evidence="1">
    <location>
        <begin position="25"/>
        <end position="38"/>
    </location>
</feature>